<evidence type="ECO:0000256" key="1">
    <source>
        <dbReference type="SAM" id="MobiDB-lite"/>
    </source>
</evidence>
<organism evidence="2">
    <name type="scientific">Guillardia theta (strain CCMP2712)</name>
    <name type="common">Cryptophyte</name>
    <dbReference type="NCBI Taxonomy" id="905079"/>
    <lineage>
        <taxon>Eukaryota</taxon>
        <taxon>Cryptophyceae</taxon>
        <taxon>Pyrenomonadales</taxon>
        <taxon>Geminigeraceae</taxon>
        <taxon>Guillardia</taxon>
    </lineage>
</organism>
<reference evidence="3" key="3">
    <citation type="submission" date="2016-03" db="UniProtKB">
        <authorList>
            <consortium name="EnsemblProtists"/>
        </authorList>
    </citation>
    <scope>IDENTIFICATION</scope>
</reference>
<reference evidence="4" key="2">
    <citation type="submission" date="2012-11" db="EMBL/GenBank/DDBJ databases">
        <authorList>
            <person name="Kuo A."/>
            <person name="Curtis B.A."/>
            <person name="Tanifuji G."/>
            <person name="Burki F."/>
            <person name="Gruber A."/>
            <person name="Irimia M."/>
            <person name="Maruyama S."/>
            <person name="Arias M.C."/>
            <person name="Ball S.G."/>
            <person name="Gile G.H."/>
            <person name="Hirakawa Y."/>
            <person name="Hopkins J.F."/>
            <person name="Rensing S.A."/>
            <person name="Schmutz J."/>
            <person name="Symeonidi A."/>
            <person name="Elias M."/>
            <person name="Eveleigh R.J."/>
            <person name="Herman E.K."/>
            <person name="Klute M.J."/>
            <person name="Nakayama T."/>
            <person name="Obornik M."/>
            <person name="Reyes-Prieto A."/>
            <person name="Armbrust E.V."/>
            <person name="Aves S.J."/>
            <person name="Beiko R.G."/>
            <person name="Coutinho P."/>
            <person name="Dacks J.B."/>
            <person name="Durnford D.G."/>
            <person name="Fast N.M."/>
            <person name="Green B.R."/>
            <person name="Grisdale C."/>
            <person name="Hempe F."/>
            <person name="Henrissat B."/>
            <person name="Hoppner M.P."/>
            <person name="Ishida K.-I."/>
            <person name="Kim E."/>
            <person name="Koreny L."/>
            <person name="Kroth P.G."/>
            <person name="Liu Y."/>
            <person name="Malik S.-B."/>
            <person name="Maier U.G."/>
            <person name="McRose D."/>
            <person name="Mock T."/>
            <person name="Neilson J.A."/>
            <person name="Onodera N.T."/>
            <person name="Poole A.M."/>
            <person name="Pritham E.J."/>
            <person name="Richards T.A."/>
            <person name="Rocap G."/>
            <person name="Roy S.W."/>
            <person name="Sarai C."/>
            <person name="Schaack S."/>
            <person name="Shirato S."/>
            <person name="Slamovits C.H."/>
            <person name="Spencer D.F."/>
            <person name="Suzuki S."/>
            <person name="Worden A.Z."/>
            <person name="Zauner S."/>
            <person name="Barry K."/>
            <person name="Bell C."/>
            <person name="Bharti A.K."/>
            <person name="Crow J.A."/>
            <person name="Grimwood J."/>
            <person name="Kramer R."/>
            <person name="Lindquist E."/>
            <person name="Lucas S."/>
            <person name="Salamov A."/>
            <person name="McFadden G.I."/>
            <person name="Lane C.E."/>
            <person name="Keeling P.J."/>
            <person name="Gray M.W."/>
            <person name="Grigoriev I.V."/>
            <person name="Archibald J.M."/>
        </authorList>
    </citation>
    <scope>NUCLEOTIDE SEQUENCE</scope>
    <source>
        <strain evidence="4">CCMP2712</strain>
    </source>
</reference>
<feature type="non-terminal residue" evidence="2">
    <location>
        <position position="1"/>
    </location>
</feature>
<proteinExistence type="predicted"/>
<dbReference type="RefSeq" id="XP_005840000.1">
    <property type="nucleotide sequence ID" value="XM_005839943.1"/>
</dbReference>
<evidence type="ECO:0000313" key="2">
    <source>
        <dbReference type="EMBL" id="EKX53020.1"/>
    </source>
</evidence>
<dbReference type="EMBL" id="JH992971">
    <property type="protein sequence ID" value="EKX53020.1"/>
    <property type="molecule type" value="Genomic_DNA"/>
</dbReference>
<dbReference type="Proteomes" id="UP000011087">
    <property type="component" value="Unassembled WGS sequence"/>
</dbReference>
<dbReference type="HOGENOM" id="CLU_1829030_0_0_1"/>
<sequence length="141" mass="16339">MAITDFDELLRCSSAEHSPLKQFSSMKRSSSEGDLCKKPRSLSGSEGSVELLDEMFQLEESEDQFIDEVAAYNAPLDLSELLDSLNTPKRCLGKRRFIESCPTNEGDWIEREFFNVDCRIRQKYNRIIGKEIMKAMKRRKF</sequence>
<accession>L1JXS9</accession>
<dbReference type="KEGG" id="gtt:GUITHDRAFT_150500"/>
<evidence type="ECO:0000313" key="3">
    <source>
        <dbReference type="EnsemblProtists" id="EKX53020"/>
    </source>
</evidence>
<reference evidence="2 4" key="1">
    <citation type="journal article" date="2012" name="Nature">
        <title>Algal genomes reveal evolutionary mosaicism and the fate of nucleomorphs.</title>
        <authorList>
            <consortium name="DOE Joint Genome Institute"/>
            <person name="Curtis B.A."/>
            <person name="Tanifuji G."/>
            <person name="Burki F."/>
            <person name="Gruber A."/>
            <person name="Irimia M."/>
            <person name="Maruyama S."/>
            <person name="Arias M.C."/>
            <person name="Ball S.G."/>
            <person name="Gile G.H."/>
            <person name="Hirakawa Y."/>
            <person name="Hopkins J.F."/>
            <person name="Kuo A."/>
            <person name="Rensing S.A."/>
            <person name="Schmutz J."/>
            <person name="Symeonidi A."/>
            <person name="Elias M."/>
            <person name="Eveleigh R.J."/>
            <person name="Herman E.K."/>
            <person name="Klute M.J."/>
            <person name="Nakayama T."/>
            <person name="Obornik M."/>
            <person name="Reyes-Prieto A."/>
            <person name="Armbrust E.V."/>
            <person name="Aves S.J."/>
            <person name="Beiko R.G."/>
            <person name="Coutinho P."/>
            <person name="Dacks J.B."/>
            <person name="Durnford D.G."/>
            <person name="Fast N.M."/>
            <person name="Green B.R."/>
            <person name="Grisdale C.J."/>
            <person name="Hempel F."/>
            <person name="Henrissat B."/>
            <person name="Hoppner M.P."/>
            <person name="Ishida K."/>
            <person name="Kim E."/>
            <person name="Koreny L."/>
            <person name="Kroth P.G."/>
            <person name="Liu Y."/>
            <person name="Malik S.B."/>
            <person name="Maier U.G."/>
            <person name="McRose D."/>
            <person name="Mock T."/>
            <person name="Neilson J.A."/>
            <person name="Onodera N.T."/>
            <person name="Poole A.M."/>
            <person name="Pritham E.J."/>
            <person name="Richards T.A."/>
            <person name="Rocap G."/>
            <person name="Roy S.W."/>
            <person name="Sarai C."/>
            <person name="Schaack S."/>
            <person name="Shirato S."/>
            <person name="Slamovits C.H."/>
            <person name="Spencer D.F."/>
            <person name="Suzuki S."/>
            <person name="Worden A.Z."/>
            <person name="Zauner S."/>
            <person name="Barry K."/>
            <person name="Bell C."/>
            <person name="Bharti A.K."/>
            <person name="Crow J.A."/>
            <person name="Grimwood J."/>
            <person name="Kramer R."/>
            <person name="Lindquist E."/>
            <person name="Lucas S."/>
            <person name="Salamov A."/>
            <person name="McFadden G.I."/>
            <person name="Lane C.E."/>
            <person name="Keeling P.J."/>
            <person name="Gray M.W."/>
            <person name="Grigoriev I.V."/>
            <person name="Archibald J.M."/>
        </authorList>
    </citation>
    <scope>NUCLEOTIDE SEQUENCE</scope>
    <source>
        <strain evidence="2 4">CCMP2712</strain>
    </source>
</reference>
<protein>
    <submittedName>
        <fullName evidence="2 3">Uncharacterized protein</fullName>
    </submittedName>
</protein>
<name>L1JXS9_GUITC</name>
<dbReference type="AlphaFoldDB" id="L1JXS9"/>
<feature type="region of interest" description="Disordered" evidence="1">
    <location>
        <begin position="23"/>
        <end position="45"/>
    </location>
</feature>
<evidence type="ECO:0000313" key="4">
    <source>
        <dbReference type="Proteomes" id="UP000011087"/>
    </source>
</evidence>
<dbReference type="GeneID" id="17309702"/>
<dbReference type="PaxDb" id="55529-EKX53020"/>
<keyword evidence="4" id="KW-1185">Reference proteome</keyword>
<dbReference type="EnsemblProtists" id="EKX53020">
    <property type="protein sequence ID" value="EKX53020"/>
    <property type="gene ID" value="GUITHDRAFT_150500"/>
</dbReference>
<gene>
    <name evidence="2" type="ORF">GUITHDRAFT_150500</name>
</gene>